<feature type="transmembrane region" description="Helical" evidence="1">
    <location>
        <begin position="12"/>
        <end position="38"/>
    </location>
</feature>
<dbReference type="Gene3D" id="2.70.70.10">
    <property type="entry name" value="Glucose Permease (Domain IIA)"/>
    <property type="match status" value="1"/>
</dbReference>
<keyword evidence="4" id="KW-1185">Reference proteome</keyword>
<dbReference type="RefSeq" id="WP_016182600.1">
    <property type="nucleotide sequence ID" value="NZ_JXKI01000039.1"/>
</dbReference>
<dbReference type="STRING" id="1121865.OMW_00436"/>
<dbReference type="CDD" id="cd12797">
    <property type="entry name" value="M23_peptidase"/>
    <property type="match status" value="1"/>
</dbReference>
<proteinExistence type="predicted"/>
<keyword evidence="1" id="KW-1133">Transmembrane helix</keyword>
<feature type="domain" description="M23ase beta-sheet core" evidence="2">
    <location>
        <begin position="139"/>
        <end position="237"/>
    </location>
</feature>
<dbReference type="PANTHER" id="PTHR21666:SF270">
    <property type="entry name" value="MUREIN HYDROLASE ACTIVATOR ENVC"/>
    <property type="match status" value="1"/>
</dbReference>
<protein>
    <recommendedName>
        <fullName evidence="2">M23ase beta-sheet core domain-containing protein</fullName>
    </recommendedName>
</protein>
<dbReference type="EMBL" id="ASWJ01000004">
    <property type="protein sequence ID" value="EOW84538.1"/>
    <property type="molecule type" value="Genomic_DNA"/>
</dbReference>
<keyword evidence="1" id="KW-0812">Transmembrane</keyword>
<dbReference type="PATRIC" id="fig|1121865.3.peg.429"/>
<dbReference type="Pfam" id="PF01551">
    <property type="entry name" value="Peptidase_M23"/>
    <property type="match status" value="1"/>
</dbReference>
<name>S1NFS4_9ENTE</name>
<dbReference type="SUPFAM" id="SSF51261">
    <property type="entry name" value="Duplicated hybrid motif"/>
    <property type="match status" value="1"/>
</dbReference>
<dbReference type="GO" id="GO:0004222">
    <property type="term" value="F:metalloendopeptidase activity"/>
    <property type="evidence" value="ECO:0007669"/>
    <property type="project" value="TreeGrafter"/>
</dbReference>
<dbReference type="InterPro" id="IPR016047">
    <property type="entry name" value="M23ase_b-sheet_dom"/>
</dbReference>
<dbReference type="eggNOG" id="COG0739">
    <property type="taxonomic scope" value="Bacteria"/>
</dbReference>
<keyword evidence="1" id="KW-0472">Membrane</keyword>
<evidence type="ECO:0000313" key="4">
    <source>
        <dbReference type="Proteomes" id="UP000014113"/>
    </source>
</evidence>
<organism evidence="3 4">
    <name type="scientific">Enterococcus columbae DSM 7374 = ATCC 51263</name>
    <dbReference type="NCBI Taxonomy" id="1121865"/>
    <lineage>
        <taxon>Bacteria</taxon>
        <taxon>Bacillati</taxon>
        <taxon>Bacillota</taxon>
        <taxon>Bacilli</taxon>
        <taxon>Lactobacillales</taxon>
        <taxon>Enterococcaceae</taxon>
        <taxon>Enterococcus</taxon>
    </lineage>
</organism>
<dbReference type="PANTHER" id="PTHR21666">
    <property type="entry name" value="PEPTIDASE-RELATED"/>
    <property type="match status" value="1"/>
</dbReference>
<evidence type="ECO:0000259" key="2">
    <source>
        <dbReference type="Pfam" id="PF01551"/>
    </source>
</evidence>
<sequence>MRKFIRLIEKIKWFGLLGLPIFISDNVIWKILWLFWLFAILKAIIKLPLTFQSIAQLCSMFIIPIIDNPVPSIENHQGKVKYSLPLKGNWVVVNGGITKALSHSWSINSQRYAYDFIKLDENGKSYAGNKMSLDSYYCYEEEILAPADGLVVKVYDHQKDSAIMKNNGTDPLIKNLAGNHIIIKHDDNEYSFLAHLKHNSIAVKENERVKRGQKIALCGNSGNTTEPHLHFQIQNRKSFIFSSGIPICFKDLQITDTINYDKYDSRVLSEEKNCDRCQYIHRGQTVSNKL</sequence>
<evidence type="ECO:0000256" key="1">
    <source>
        <dbReference type="SAM" id="Phobius"/>
    </source>
</evidence>
<comment type="caution">
    <text evidence="3">The sequence shown here is derived from an EMBL/GenBank/DDBJ whole genome shotgun (WGS) entry which is preliminary data.</text>
</comment>
<evidence type="ECO:0000313" key="3">
    <source>
        <dbReference type="EMBL" id="EOW84538.1"/>
    </source>
</evidence>
<dbReference type="AlphaFoldDB" id="S1NFS4"/>
<dbReference type="InterPro" id="IPR050570">
    <property type="entry name" value="Cell_wall_metabolism_enzyme"/>
</dbReference>
<dbReference type="InterPro" id="IPR011055">
    <property type="entry name" value="Dup_hybrid_motif"/>
</dbReference>
<dbReference type="Proteomes" id="UP000014113">
    <property type="component" value="Unassembled WGS sequence"/>
</dbReference>
<gene>
    <name evidence="3" type="ORF">I568_01034</name>
</gene>
<dbReference type="OrthoDB" id="9809488at2"/>
<reference evidence="3 4" key="1">
    <citation type="submission" date="2013-03" db="EMBL/GenBank/DDBJ databases">
        <title>The Genome Sequence of Enterococcus columbae ATCC_51263 (PacBio/Illumina hybrid assembly).</title>
        <authorList>
            <consortium name="The Broad Institute Genomics Platform"/>
            <consortium name="The Broad Institute Genome Sequencing Center for Infectious Disease"/>
            <person name="Earl A."/>
            <person name="Russ C."/>
            <person name="Gilmore M."/>
            <person name="Surin D."/>
            <person name="Walker B."/>
            <person name="Young S."/>
            <person name="Zeng Q."/>
            <person name="Gargeya S."/>
            <person name="Fitzgerald M."/>
            <person name="Haas B."/>
            <person name="Abouelleil A."/>
            <person name="Allen A.W."/>
            <person name="Alvarado L."/>
            <person name="Arachchi H.M."/>
            <person name="Berlin A.M."/>
            <person name="Chapman S.B."/>
            <person name="Gainer-Dewar J."/>
            <person name="Goldberg J."/>
            <person name="Griggs A."/>
            <person name="Gujja S."/>
            <person name="Hansen M."/>
            <person name="Howarth C."/>
            <person name="Imamovic A."/>
            <person name="Ireland A."/>
            <person name="Larimer J."/>
            <person name="McCowan C."/>
            <person name="Murphy C."/>
            <person name="Pearson M."/>
            <person name="Poon T.W."/>
            <person name="Priest M."/>
            <person name="Roberts A."/>
            <person name="Saif S."/>
            <person name="Shea T."/>
            <person name="Sisk P."/>
            <person name="Sykes S."/>
            <person name="Wortman J."/>
            <person name="Nusbaum C."/>
            <person name="Birren B."/>
        </authorList>
    </citation>
    <scope>NUCLEOTIDE SEQUENCE [LARGE SCALE GENOMIC DNA]</scope>
    <source>
        <strain evidence="3 4">ATCC 51263</strain>
    </source>
</reference>
<accession>S1NFS4</accession>